<evidence type="ECO:0000256" key="1">
    <source>
        <dbReference type="SAM" id="SignalP"/>
    </source>
</evidence>
<sequence>MRLNLAFAWLALSTTAVSAASSVQAALDVLISVAGELQVMREEARHTKRAGIPMDLGPCEPRCVEGDGVWDDCLIFVNFTKCLQHCYQKWSEIADCFHCNQENRRKDHRIWELQLGEACVRFLRDPTADPSWVAGDGQAYGATFTYGQAPTQSAGNNSSLPPIRTITVGNAAATNPSQSSAASSRNLGRAETRLGVLLLVVSCSLVIDKLWT</sequence>
<accession>A0A0J1BAM7</accession>
<organism evidence="2 3">
    <name type="scientific">Cutaneotrichosporon oleaginosum</name>
    <dbReference type="NCBI Taxonomy" id="879819"/>
    <lineage>
        <taxon>Eukaryota</taxon>
        <taxon>Fungi</taxon>
        <taxon>Dikarya</taxon>
        <taxon>Basidiomycota</taxon>
        <taxon>Agaricomycotina</taxon>
        <taxon>Tremellomycetes</taxon>
        <taxon>Trichosporonales</taxon>
        <taxon>Trichosporonaceae</taxon>
        <taxon>Cutaneotrichosporon</taxon>
    </lineage>
</organism>
<dbReference type="EMBL" id="KQ087183">
    <property type="protein sequence ID" value="KLT44959.1"/>
    <property type="molecule type" value="Genomic_DNA"/>
</dbReference>
<evidence type="ECO:0008006" key="4">
    <source>
        <dbReference type="Google" id="ProtNLM"/>
    </source>
</evidence>
<dbReference type="AlphaFoldDB" id="A0A0J1BAM7"/>
<feature type="signal peptide" evidence="1">
    <location>
        <begin position="1"/>
        <end position="19"/>
    </location>
</feature>
<evidence type="ECO:0000313" key="3">
    <source>
        <dbReference type="Proteomes" id="UP000053611"/>
    </source>
</evidence>
<dbReference type="RefSeq" id="XP_018281450.1">
    <property type="nucleotide sequence ID" value="XM_018422141.1"/>
</dbReference>
<keyword evidence="3" id="KW-1185">Reference proteome</keyword>
<gene>
    <name evidence="2" type="ORF">CC85DRAFT_282879</name>
</gene>
<name>A0A0J1BAM7_9TREE</name>
<keyword evidence="1" id="KW-0732">Signal</keyword>
<proteinExistence type="predicted"/>
<dbReference type="Proteomes" id="UP000053611">
    <property type="component" value="Unassembled WGS sequence"/>
</dbReference>
<feature type="chain" id="PRO_5005247855" description="Extracellular membrane protein CFEM domain-containing protein" evidence="1">
    <location>
        <begin position="20"/>
        <end position="212"/>
    </location>
</feature>
<reference evidence="2 3" key="1">
    <citation type="submission" date="2015-03" db="EMBL/GenBank/DDBJ databases">
        <title>Genomics and transcriptomics of the oil-accumulating basidiomycete yeast T. oleaginosus allow insights into substrate utilization and the diverse evolutionary trajectories of mating systems in fungi.</title>
        <authorList>
            <consortium name="DOE Joint Genome Institute"/>
            <person name="Kourist R."/>
            <person name="Kracht O."/>
            <person name="Bracharz F."/>
            <person name="Lipzen A."/>
            <person name="Nolan M."/>
            <person name="Ohm R."/>
            <person name="Grigoriev I."/>
            <person name="Sun S."/>
            <person name="Heitman J."/>
            <person name="Bruck T."/>
            <person name="Nowrousian M."/>
        </authorList>
    </citation>
    <scope>NUCLEOTIDE SEQUENCE [LARGE SCALE GENOMIC DNA]</scope>
    <source>
        <strain evidence="2 3">IBC0246</strain>
    </source>
</reference>
<protein>
    <recommendedName>
        <fullName evidence="4">Extracellular membrane protein CFEM domain-containing protein</fullName>
    </recommendedName>
</protein>
<evidence type="ECO:0000313" key="2">
    <source>
        <dbReference type="EMBL" id="KLT44959.1"/>
    </source>
</evidence>
<dbReference type="GeneID" id="28982744"/>